<feature type="transmembrane region" description="Helical" evidence="2">
    <location>
        <begin position="63"/>
        <end position="81"/>
    </location>
</feature>
<evidence type="ECO:0000256" key="2">
    <source>
        <dbReference type="SAM" id="Phobius"/>
    </source>
</evidence>
<feature type="transmembrane region" description="Helical" evidence="2">
    <location>
        <begin position="93"/>
        <end position="114"/>
    </location>
</feature>
<evidence type="ECO:0008006" key="5">
    <source>
        <dbReference type="Google" id="ProtNLM"/>
    </source>
</evidence>
<evidence type="ECO:0000256" key="1">
    <source>
        <dbReference type="SAM" id="MobiDB-lite"/>
    </source>
</evidence>
<dbReference type="Proteomes" id="UP000184267">
    <property type="component" value="Unassembled WGS sequence"/>
</dbReference>
<evidence type="ECO:0000313" key="3">
    <source>
        <dbReference type="EMBL" id="OJT06542.1"/>
    </source>
</evidence>
<keyword evidence="2" id="KW-0812">Transmembrane</keyword>
<sequence>MPKPWQEWTQPHKNAIFPLYLLFTIAWGLEMVTHLEELCFWLFLVNSGSVKQDWFRSLYFKTWIGGSLIAVAYMPLVTIFTRSDPQKCEAFTFLAGSLGSLSLTLWFLPILWTFPSFLENLKRNAVDVRTIVRLTTFHELNCLRVFFRLIFVLPLLVLAVDGIRPHQHVNENMFWTEFLTSIAAVGCVTSSAITLVIFFPRSVESELQSRNATRERGSQSRHVRRDSEPSDRDTSASPYPQKRPASAMYSNSDAHSPMAHEYPPLDSEVKSPGLEAPIMGPKASFSPNRRAASGVVIQGTVGLTERALHAHDERMSTVHPFVHNFTSPIDLMDGAQQTLWYVKRQYGPRIV</sequence>
<feature type="transmembrane region" description="Helical" evidence="2">
    <location>
        <begin position="175"/>
        <end position="199"/>
    </location>
</feature>
<keyword evidence="2" id="KW-0472">Membrane</keyword>
<dbReference type="AlphaFoldDB" id="A0A1M2VG08"/>
<reference evidence="3 4" key="1">
    <citation type="submission" date="2016-10" db="EMBL/GenBank/DDBJ databases">
        <title>Genome sequence of the basidiomycete white-rot fungus Trametes pubescens.</title>
        <authorList>
            <person name="Makela M.R."/>
            <person name="Granchi Z."/>
            <person name="Peng M."/>
            <person name="De Vries R.P."/>
            <person name="Grigoriev I."/>
            <person name="Riley R."/>
            <person name="Hilden K."/>
        </authorList>
    </citation>
    <scope>NUCLEOTIDE SEQUENCE [LARGE SCALE GENOMIC DNA]</scope>
    <source>
        <strain evidence="3 4">FBCC735</strain>
    </source>
</reference>
<feature type="compositionally biased region" description="Basic and acidic residues" evidence="1">
    <location>
        <begin position="225"/>
        <end position="234"/>
    </location>
</feature>
<feature type="transmembrane region" description="Helical" evidence="2">
    <location>
        <begin position="145"/>
        <end position="163"/>
    </location>
</feature>
<proteinExistence type="predicted"/>
<dbReference type="OrthoDB" id="2384193at2759"/>
<evidence type="ECO:0000313" key="4">
    <source>
        <dbReference type="Proteomes" id="UP000184267"/>
    </source>
</evidence>
<dbReference type="EMBL" id="MNAD01001304">
    <property type="protein sequence ID" value="OJT06542.1"/>
    <property type="molecule type" value="Genomic_DNA"/>
</dbReference>
<protein>
    <recommendedName>
        <fullName evidence="5">Transmembrane protein</fullName>
    </recommendedName>
</protein>
<feature type="region of interest" description="Disordered" evidence="1">
    <location>
        <begin position="208"/>
        <end position="274"/>
    </location>
</feature>
<keyword evidence="2" id="KW-1133">Transmembrane helix</keyword>
<name>A0A1M2VG08_TRAPU</name>
<feature type="transmembrane region" description="Helical" evidence="2">
    <location>
        <begin position="20"/>
        <end position="43"/>
    </location>
</feature>
<dbReference type="STRING" id="154538.A0A1M2VG08"/>
<organism evidence="3 4">
    <name type="scientific">Trametes pubescens</name>
    <name type="common">White-rot fungus</name>
    <dbReference type="NCBI Taxonomy" id="154538"/>
    <lineage>
        <taxon>Eukaryota</taxon>
        <taxon>Fungi</taxon>
        <taxon>Dikarya</taxon>
        <taxon>Basidiomycota</taxon>
        <taxon>Agaricomycotina</taxon>
        <taxon>Agaricomycetes</taxon>
        <taxon>Polyporales</taxon>
        <taxon>Polyporaceae</taxon>
        <taxon>Trametes</taxon>
    </lineage>
</organism>
<accession>A0A1M2VG08</accession>
<keyword evidence="4" id="KW-1185">Reference proteome</keyword>
<comment type="caution">
    <text evidence="3">The sequence shown here is derived from an EMBL/GenBank/DDBJ whole genome shotgun (WGS) entry which is preliminary data.</text>
</comment>
<gene>
    <name evidence="3" type="ORF">TRAPUB_2619</name>
</gene>